<evidence type="ECO:0000313" key="4">
    <source>
        <dbReference type="Proteomes" id="UP000228751"/>
    </source>
</evidence>
<name>A0A2G4RE43_9PROT</name>
<dbReference type="InterPro" id="IPR013766">
    <property type="entry name" value="Thioredoxin_domain"/>
</dbReference>
<dbReference type="RefSeq" id="WP_099540631.1">
    <property type="nucleotide sequence ID" value="NZ_PEBQ01000057.1"/>
</dbReference>
<proteinExistence type="predicted"/>
<organism evidence="3 4">
    <name type="scientific">Acetobacter pomorum</name>
    <dbReference type="NCBI Taxonomy" id="65959"/>
    <lineage>
        <taxon>Bacteria</taxon>
        <taxon>Pseudomonadati</taxon>
        <taxon>Pseudomonadota</taxon>
        <taxon>Alphaproteobacteria</taxon>
        <taxon>Acetobacterales</taxon>
        <taxon>Acetobacteraceae</taxon>
        <taxon>Acetobacter</taxon>
    </lineage>
</organism>
<evidence type="ECO:0000259" key="2">
    <source>
        <dbReference type="PROSITE" id="PS51352"/>
    </source>
</evidence>
<feature type="transmembrane region" description="Helical" evidence="1">
    <location>
        <begin position="6"/>
        <end position="26"/>
    </location>
</feature>
<keyword evidence="4" id="KW-1185">Reference proteome</keyword>
<dbReference type="Proteomes" id="UP000228751">
    <property type="component" value="Unassembled WGS sequence"/>
</dbReference>
<sequence>MQNLIYANAALTVVLLAACIVTGLMLRRIRRLFQEIAPVGALTSARGPQPGDACPPQPFHTLAGGVQTLAGGAKPRLVLFVSATCPISRKVIPIARNFCGRENLDLLLAGDDTPTIQQHFAQQTNTPATAFINDPALGRALQVDKLPAAFLFDQHGTLIARGLVNNREHLESLLNAWESGFATVQTYMQHTRRARQA</sequence>
<reference evidence="3 4" key="1">
    <citation type="submission" date="2017-10" db="EMBL/GenBank/DDBJ databases">
        <title>Genomic analysis of the genus Acetobacter.</title>
        <authorList>
            <person name="Kim K.H."/>
            <person name="Chun B.H."/>
            <person name="Son A.R."/>
            <person name="Jeon C.O."/>
        </authorList>
    </citation>
    <scope>NUCLEOTIDE SEQUENCE [LARGE SCALE GENOMIC DNA]</scope>
    <source>
        <strain evidence="3 4">LHT 2458</strain>
    </source>
</reference>
<dbReference type="EMBL" id="PEBQ01000057">
    <property type="protein sequence ID" value="PHY94861.1"/>
    <property type="molecule type" value="Genomic_DNA"/>
</dbReference>
<evidence type="ECO:0000256" key="1">
    <source>
        <dbReference type="SAM" id="Phobius"/>
    </source>
</evidence>
<evidence type="ECO:0000313" key="3">
    <source>
        <dbReference type="EMBL" id="PHY94861.1"/>
    </source>
</evidence>
<dbReference type="InterPro" id="IPR036249">
    <property type="entry name" value="Thioredoxin-like_sf"/>
</dbReference>
<comment type="caution">
    <text evidence="3">The sequence shown here is derived from an EMBL/GenBank/DDBJ whole genome shotgun (WGS) entry which is preliminary data.</text>
</comment>
<gene>
    <name evidence="3" type="ORF">CSR02_03835</name>
</gene>
<feature type="domain" description="Thioredoxin" evidence="2">
    <location>
        <begin position="48"/>
        <end position="182"/>
    </location>
</feature>
<dbReference type="AlphaFoldDB" id="A0A2G4RE43"/>
<dbReference type="OrthoDB" id="462848at2"/>
<dbReference type="Gene3D" id="3.40.30.10">
    <property type="entry name" value="Glutaredoxin"/>
    <property type="match status" value="1"/>
</dbReference>
<keyword evidence="1" id="KW-1133">Transmembrane helix</keyword>
<keyword evidence="1" id="KW-0812">Transmembrane</keyword>
<dbReference type="PROSITE" id="PS51352">
    <property type="entry name" value="THIOREDOXIN_2"/>
    <property type="match status" value="1"/>
</dbReference>
<accession>A0A2G4RE43</accession>
<protein>
    <submittedName>
        <fullName evidence="3">Methylamine utilization protein MauD</fullName>
    </submittedName>
</protein>
<dbReference type="SUPFAM" id="SSF52833">
    <property type="entry name" value="Thioredoxin-like"/>
    <property type="match status" value="1"/>
</dbReference>
<keyword evidence="1" id="KW-0472">Membrane</keyword>